<gene>
    <name evidence="1" type="ORF">OH76DRAFT_1401136</name>
</gene>
<dbReference type="PANTHER" id="PTHR14024">
    <property type="entry name" value="PERILIPIN"/>
    <property type="match status" value="1"/>
</dbReference>
<dbReference type="GO" id="GO:0005811">
    <property type="term" value="C:lipid droplet"/>
    <property type="evidence" value="ECO:0007669"/>
    <property type="project" value="TreeGrafter"/>
</dbReference>
<protein>
    <submittedName>
        <fullName evidence="1">Lipid droplet-associated perilipin protein</fullName>
    </submittedName>
</protein>
<dbReference type="EMBL" id="KZ857393">
    <property type="protein sequence ID" value="RDX51717.1"/>
    <property type="molecule type" value="Genomic_DNA"/>
</dbReference>
<dbReference type="AlphaFoldDB" id="A0A371DGP8"/>
<dbReference type="GO" id="GO:0010890">
    <property type="term" value="P:positive regulation of triglyceride storage"/>
    <property type="evidence" value="ECO:0007669"/>
    <property type="project" value="TreeGrafter"/>
</dbReference>
<organism evidence="1 2">
    <name type="scientific">Lentinus brumalis</name>
    <dbReference type="NCBI Taxonomy" id="2498619"/>
    <lineage>
        <taxon>Eukaryota</taxon>
        <taxon>Fungi</taxon>
        <taxon>Dikarya</taxon>
        <taxon>Basidiomycota</taxon>
        <taxon>Agaricomycotina</taxon>
        <taxon>Agaricomycetes</taxon>
        <taxon>Polyporales</taxon>
        <taxon>Polyporaceae</taxon>
        <taxon>Lentinus</taxon>
    </lineage>
</organism>
<dbReference type="GO" id="GO:0005829">
    <property type="term" value="C:cytosol"/>
    <property type="evidence" value="ECO:0007669"/>
    <property type="project" value="TreeGrafter"/>
</dbReference>
<dbReference type="GO" id="GO:0019915">
    <property type="term" value="P:lipid storage"/>
    <property type="evidence" value="ECO:0007669"/>
    <property type="project" value="TreeGrafter"/>
</dbReference>
<evidence type="ECO:0000313" key="2">
    <source>
        <dbReference type="Proteomes" id="UP000256964"/>
    </source>
</evidence>
<accession>A0A371DGP8</accession>
<dbReference type="PANTHER" id="PTHR14024:SF49">
    <property type="entry name" value="LIPID STORAGE DROPLETS SURFACE-BINDING PROTEIN 1"/>
    <property type="match status" value="1"/>
</dbReference>
<name>A0A371DGP8_9APHY</name>
<evidence type="ECO:0000313" key="1">
    <source>
        <dbReference type="EMBL" id="RDX51717.1"/>
    </source>
</evidence>
<dbReference type="Proteomes" id="UP000256964">
    <property type="component" value="Unassembled WGS sequence"/>
</dbReference>
<dbReference type="STRING" id="139420.A0A371DGP8"/>
<proteinExistence type="predicted"/>
<dbReference type="OrthoDB" id="376826at2759"/>
<reference evidence="1 2" key="1">
    <citation type="journal article" date="2018" name="Biotechnol. Biofuels">
        <title>Integrative visual omics of the white-rot fungus Polyporus brumalis exposes the biotechnological potential of its oxidative enzymes for delignifying raw plant biomass.</title>
        <authorList>
            <person name="Miyauchi S."/>
            <person name="Rancon A."/>
            <person name="Drula E."/>
            <person name="Hage H."/>
            <person name="Chaduli D."/>
            <person name="Favel A."/>
            <person name="Grisel S."/>
            <person name="Henrissat B."/>
            <person name="Herpoel-Gimbert I."/>
            <person name="Ruiz-Duenas F.J."/>
            <person name="Chevret D."/>
            <person name="Hainaut M."/>
            <person name="Lin J."/>
            <person name="Wang M."/>
            <person name="Pangilinan J."/>
            <person name="Lipzen A."/>
            <person name="Lesage-Meessen L."/>
            <person name="Navarro D."/>
            <person name="Riley R."/>
            <person name="Grigoriev I.V."/>
            <person name="Zhou S."/>
            <person name="Raouche S."/>
            <person name="Rosso M.N."/>
        </authorList>
    </citation>
    <scope>NUCLEOTIDE SEQUENCE [LARGE SCALE GENOMIC DNA]</scope>
    <source>
        <strain evidence="1 2">BRFM 1820</strain>
    </source>
</reference>
<keyword evidence="2" id="KW-1185">Reference proteome</keyword>
<sequence>MATQIQESPAATTPELTIFHRMGTIPLVADSLNTINNILLSNALTRYPYATAFELSKTALHYTEPLQQRLAPILTRADHLANKTLDVVEARVPYPFHATTEDVIKDLKGRSDAAKDVATKTIDDRVKTPALNIAQGIDQKLAPVVDYFAGAVKQFQPNGDADRPAEGLEAKYQYQRAYKISKELRDQLYTYSSEQINQIKTQNVVLQRASATAHTLTELATNSYGTAQTRVHKLSDKMLSELRKVEASTAALPGTLQSAFQDVNANLSDTINELSGVLQSSDPLPEKAQKVRETVQGRVQPILDTAAARVQEILTALKARVSEERQPVTVQSATTTSGATTVHVNGVNGRT</sequence>